<feature type="domain" description="Nudix hydrolase" evidence="9">
    <location>
        <begin position="53"/>
        <end position="192"/>
    </location>
</feature>
<evidence type="ECO:0000256" key="6">
    <source>
        <dbReference type="ARBA" id="ARBA00022842"/>
    </source>
</evidence>
<dbReference type="CDD" id="cd03426">
    <property type="entry name" value="NUDIX_CoAse_Nudt7"/>
    <property type="match status" value="1"/>
</dbReference>
<evidence type="ECO:0000256" key="7">
    <source>
        <dbReference type="ARBA" id="ARBA00023211"/>
    </source>
</evidence>
<evidence type="ECO:0000313" key="11">
    <source>
        <dbReference type="Proteomes" id="UP001138997"/>
    </source>
</evidence>
<comment type="cofactor">
    <cofactor evidence="1">
        <name>Mn(2+)</name>
        <dbReference type="ChEBI" id="CHEBI:29035"/>
    </cofactor>
</comment>
<evidence type="ECO:0000256" key="3">
    <source>
        <dbReference type="ARBA" id="ARBA00006506"/>
    </source>
</evidence>
<protein>
    <submittedName>
        <fullName evidence="10">CoA pyrophosphatase</fullName>
    </submittedName>
</protein>
<keyword evidence="4" id="KW-0479">Metal-binding</keyword>
<feature type="region of interest" description="Disordered" evidence="8">
    <location>
        <begin position="237"/>
        <end position="264"/>
    </location>
</feature>
<dbReference type="PROSITE" id="PS01293">
    <property type="entry name" value="NUDIX_COA"/>
    <property type="match status" value="1"/>
</dbReference>
<feature type="compositionally biased region" description="Polar residues" evidence="8">
    <location>
        <begin position="246"/>
        <end position="256"/>
    </location>
</feature>
<dbReference type="RefSeq" id="WP_231449654.1">
    <property type="nucleotide sequence ID" value="NZ_JAJOMB010000034.1"/>
</dbReference>
<dbReference type="PANTHER" id="PTHR12992:SF11">
    <property type="entry name" value="MITOCHONDRIAL COENZYME A DIPHOSPHATASE NUDT8"/>
    <property type="match status" value="1"/>
</dbReference>
<dbReference type="InterPro" id="IPR015797">
    <property type="entry name" value="NUDIX_hydrolase-like_dom_sf"/>
</dbReference>
<dbReference type="PROSITE" id="PS51462">
    <property type="entry name" value="NUDIX"/>
    <property type="match status" value="1"/>
</dbReference>
<evidence type="ECO:0000256" key="5">
    <source>
        <dbReference type="ARBA" id="ARBA00022801"/>
    </source>
</evidence>
<dbReference type="Gene3D" id="3.90.79.10">
    <property type="entry name" value="Nucleoside Triphosphate Pyrophosphohydrolase"/>
    <property type="match status" value="1"/>
</dbReference>
<reference evidence="10" key="1">
    <citation type="submission" date="2021-11" db="EMBL/GenBank/DDBJ databases">
        <title>Streptomyces corallinus and Kineosporia corallina sp. nov., two new coral-derived marine actinobacteria.</title>
        <authorList>
            <person name="Buangrab K."/>
            <person name="Sutthacheep M."/>
            <person name="Yeemin T."/>
            <person name="Harunari E."/>
            <person name="Igarashi Y."/>
            <person name="Sripreechasak P."/>
            <person name="Kanchanasin P."/>
            <person name="Tanasupawat S."/>
            <person name="Phongsopitanun W."/>
        </authorList>
    </citation>
    <scope>NUCLEOTIDE SEQUENCE</scope>
    <source>
        <strain evidence="10">JCM 31032</strain>
    </source>
</reference>
<keyword evidence="11" id="KW-1185">Reference proteome</keyword>
<organism evidence="10 11">
    <name type="scientific">Kineosporia babensis</name>
    <dbReference type="NCBI Taxonomy" id="499548"/>
    <lineage>
        <taxon>Bacteria</taxon>
        <taxon>Bacillati</taxon>
        <taxon>Actinomycetota</taxon>
        <taxon>Actinomycetes</taxon>
        <taxon>Kineosporiales</taxon>
        <taxon>Kineosporiaceae</taxon>
        <taxon>Kineosporia</taxon>
    </lineage>
</organism>
<dbReference type="GO" id="GO:0000287">
    <property type="term" value="F:magnesium ion binding"/>
    <property type="evidence" value="ECO:0007669"/>
    <property type="project" value="InterPro"/>
</dbReference>
<evidence type="ECO:0000256" key="8">
    <source>
        <dbReference type="SAM" id="MobiDB-lite"/>
    </source>
</evidence>
<dbReference type="InterPro" id="IPR000086">
    <property type="entry name" value="NUDIX_hydrolase_dom"/>
</dbReference>
<keyword evidence="5" id="KW-0378">Hydrolase</keyword>
<evidence type="ECO:0000256" key="2">
    <source>
        <dbReference type="ARBA" id="ARBA00001946"/>
    </source>
</evidence>
<dbReference type="InterPro" id="IPR000059">
    <property type="entry name" value="NUDIX_hydrolase_NudL_CS"/>
</dbReference>
<dbReference type="InterPro" id="IPR045121">
    <property type="entry name" value="CoAse"/>
</dbReference>
<dbReference type="SUPFAM" id="SSF55811">
    <property type="entry name" value="Nudix"/>
    <property type="match status" value="1"/>
</dbReference>
<dbReference type="Proteomes" id="UP001138997">
    <property type="component" value="Unassembled WGS sequence"/>
</dbReference>
<dbReference type="GO" id="GO:0009132">
    <property type="term" value="P:nucleoside diphosphate metabolic process"/>
    <property type="evidence" value="ECO:0007669"/>
    <property type="project" value="InterPro"/>
</dbReference>
<dbReference type="GO" id="GO:0010945">
    <property type="term" value="F:coenzyme A diphosphatase activity"/>
    <property type="evidence" value="ECO:0007669"/>
    <property type="project" value="InterPro"/>
</dbReference>
<proteinExistence type="inferred from homology"/>
<name>A0A9X1NNN6_9ACTN</name>
<keyword evidence="7" id="KW-0464">Manganese</keyword>
<accession>A0A9X1NNN6</accession>
<comment type="cofactor">
    <cofactor evidence="2">
        <name>Mg(2+)</name>
        <dbReference type="ChEBI" id="CHEBI:18420"/>
    </cofactor>
</comment>
<gene>
    <name evidence="10" type="ORF">LR394_38510</name>
</gene>
<dbReference type="PANTHER" id="PTHR12992">
    <property type="entry name" value="NUDIX HYDROLASE"/>
    <property type="match status" value="1"/>
</dbReference>
<evidence type="ECO:0000259" key="9">
    <source>
        <dbReference type="PROSITE" id="PS51462"/>
    </source>
</evidence>
<comment type="similarity">
    <text evidence="3">Belongs to the Nudix hydrolase family. PCD1 subfamily.</text>
</comment>
<keyword evidence="6" id="KW-0460">Magnesium</keyword>
<dbReference type="GO" id="GO:0030145">
    <property type="term" value="F:manganese ion binding"/>
    <property type="evidence" value="ECO:0007669"/>
    <property type="project" value="InterPro"/>
</dbReference>
<comment type="caution">
    <text evidence="10">The sequence shown here is derived from an EMBL/GenBank/DDBJ whole genome shotgun (WGS) entry which is preliminary data.</text>
</comment>
<dbReference type="Pfam" id="PF00293">
    <property type="entry name" value="NUDIX"/>
    <property type="match status" value="1"/>
</dbReference>
<evidence type="ECO:0000256" key="4">
    <source>
        <dbReference type="ARBA" id="ARBA00022723"/>
    </source>
</evidence>
<sequence length="264" mass="28443">MSGAFAAGHPDAQRADRMRAGAAVPAWLDRLTEAVTQPGQSTAFETMIAPAADARRSSVLVLFGPGPQGPDVLLTQRAATLRAHAGQVAFPGGRVDPSDSGPAETALREAHEEAGVDPAGVLVRAECAELYLNVTNFRVTPVIAWWPEPAPLRPGDPDEVERAVRVPLAELTDPANRFVAGYRGRKAGPGFEAGGLFVWGFTAAVLSWAFRLAGLERPWDPSRILEVPEQQLRIPERQELRRDFSEQQGLSVQDTNGQDEVDVP</sequence>
<dbReference type="EMBL" id="JAJOMB010000034">
    <property type="protein sequence ID" value="MCD5316804.1"/>
    <property type="molecule type" value="Genomic_DNA"/>
</dbReference>
<evidence type="ECO:0000256" key="1">
    <source>
        <dbReference type="ARBA" id="ARBA00001936"/>
    </source>
</evidence>
<dbReference type="AlphaFoldDB" id="A0A9X1NNN6"/>
<evidence type="ECO:0000313" key="10">
    <source>
        <dbReference type="EMBL" id="MCD5316804.1"/>
    </source>
</evidence>